<dbReference type="PANTHER" id="PTHR30413">
    <property type="entry name" value="INNER MEMBRANE TRANSPORT PERMEASE"/>
    <property type="match status" value="1"/>
</dbReference>
<dbReference type="EMBL" id="JAGQLJ010000057">
    <property type="protein sequence ID" value="MCA9381175.1"/>
    <property type="molecule type" value="Genomic_DNA"/>
</dbReference>
<feature type="domain" description="ABC transmembrane type-2" evidence="10">
    <location>
        <begin position="26"/>
        <end position="247"/>
    </location>
</feature>
<reference evidence="11" key="2">
    <citation type="journal article" date="2021" name="Microbiome">
        <title>Successional dynamics and alternative stable states in a saline activated sludge microbial community over 9 years.</title>
        <authorList>
            <person name="Wang Y."/>
            <person name="Ye J."/>
            <person name="Ju F."/>
            <person name="Liu L."/>
            <person name="Boyd J.A."/>
            <person name="Deng Y."/>
            <person name="Parks D.H."/>
            <person name="Jiang X."/>
            <person name="Yin X."/>
            <person name="Woodcroft B.J."/>
            <person name="Tyson G.W."/>
            <person name="Hugenholtz P."/>
            <person name="Polz M.F."/>
            <person name="Zhang T."/>
        </authorList>
    </citation>
    <scope>NUCLEOTIDE SEQUENCE</scope>
    <source>
        <strain evidence="11">HKST-UBA13</strain>
    </source>
</reference>
<reference evidence="11" key="1">
    <citation type="submission" date="2020-04" db="EMBL/GenBank/DDBJ databases">
        <authorList>
            <person name="Zhang T."/>
        </authorList>
    </citation>
    <scope>NUCLEOTIDE SEQUENCE</scope>
    <source>
        <strain evidence="11">HKST-UBA13</strain>
    </source>
</reference>
<dbReference type="PANTHER" id="PTHR30413:SF8">
    <property type="entry name" value="TRANSPORT PERMEASE PROTEIN"/>
    <property type="match status" value="1"/>
</dbReference>
<accession>A0A955I908</accession>
<comment type="subcellular location">
    <subcellularLocation>
        <location evidence="1">Cell inner membrane</location>
        <topology evidence="1">Multi-pass membrane protein</topology>
    </subcellularLocation>
    <subcellularLocation>
        <location evidence="9">Cell membrane</location>
        <topology evidence="9">Multi-pass membrane protein</topology>
    </subcellularLocation>
</comment>
<keyword evidence="7 9" id="KW-1133">Transmembrane helix</keyword>
<evidence type="ECO:0000313" key="11">
    <source>
        <dbReference type="EMBL" id="MCA9381175.1"/>
    </source>
</evidence>
<evidence type="ECO:0000256" key="7">
    <source>
        <dbReference type="ARBA" id="ARBA00022989"/>
    </source>
</evidence>
<proteinExistence type="inferred from homology"/>
<evidence type="ECO:0000256" key="6">
    <source>
        <dbReference type="ARBA" id="ARBA00022692"/>
    </source>
</evidence>
<sequence>MKRNTFDLIIEFVKTSFKMRYQNSVLGFLWVLIKPYTMFLVMFVIFSHIVRSSVSNYSVYLLTGVIFITFINELLLLGQSALLDRASIILKVNFDRQIAIVSALIGSIINLVINLVLIYIIAFFTHVPITFVGFLMLILVISILFIWGWAIALFTSILTVRFRDLKNIMELLMFILQYTTPIFYSLDDDFLPDKVADLIRLNPLTFLMNQMRASIGVYGSINLFLLLIFFLAGIFTLFLGWQYFSVNVKKTAEYI</sequence>
<evidence type="ECO:0000256" key="3">
    <source>
        <dbReference type="ARBA" id="ARBA00022448"/>
    </source>
</evidence>
<evidence type="ECO:0000313" key="12">
    <source>
        <dbReference type="Proteomes" id="UP000775877"/>
    </source>
</evidence>
<comment type="similarity">
    <text evidence="2 9">Belongs to the ABC-2 integral membrane protein family.</text>
</comment>
<dbReference type="InterPro" id="IPR013525">
    <property type="entry name" value="ABC2_TM"/>
</dbReference>
<dbReference type="GO" id="GO:0005886">
    <property type="term" value="C:plasma membrane"/>
    <property type="evidence" value="ECO:0007669"/>
    <property type="project" value="UniProtKB-SubCell"/>
</dbReference>
<dbReference type="PROSITE" id="PS51012">
    <property type="entry name" value="ABC_TM2"/>
    <property type="match status" value="1"/>
</dbReference>
<dbReference type="GO" id="GO:0015920">
    <property type="term" value="P:lipopolysaccharide transport"/>
    <property type="evidence" value="ECO:0007669"/>
    <property type="project" value="TreeGrafter"/>
</dbReference>
<organism evidence="11 12">
    <name type="scientific">Candidatus Dojkabacteria bacterium</name>
    <dbReference type="NCBI Taxonomy" id="2099670"/>
    <lineage>
        <taxon>Bacteria</taxon>
        <taxon>Candidatus Dojkabacteria</taxon>
    </lineage>
</organism>
<keyword evidence="8 9" id="KW-0472">Membrane</keyword>
<feature type="transmembrane region" description="Helical" evidence="9">
    <location>
        <begin position="57"/>
        <end position="77"/>
    </location>
</feature>
<comment type="caution">
    <text evidence="9">Lacks conserved residue(s) required for the propagation of feature annotation.</text>
</comment>
<keyword evidence="3 9" id="KW-0813">Transport</keyword>
<feature type="transmembrane region" description="Helical" evidence="9">
    <location>
        <begin position="131"/>
        <end position="155"/>
    </location>
</feature>
<evidence type="ECO:0000256" key="1">
    <source>
        <dbReference type="ARBA" id="ARBA00004429"/>
    </source>
</evidence>
<gene>
    <name evidence="11" type="ORF">KC678_02830</name>
</gene>
<feature type="transmembrane region" description="Helical" evidence="9">
    <location>
        <begin position="98"/>
        <end position="125"/>
    </location>
</feature>
<evidence type="ECO:0000256" key="2">
    <source>
        <dbReference type="ARBA" id="ARBA00007783"/>
    </source>
</evidence>
<feature type="transmembrane region" description="Helical" evidence="9">
    <location>
        <begin position="215"/>
        <end position="241"/>
    </location>
</feature>
<feature type="transmembrane region" description="Helical" evidence="9">
    <location>
        <begin position="21"/>
        <end position="45"/>
    </location>
</feature>
<evidence type="ECO:0000256" key="8">
    <source>
        <dbReference type="ARBA" id="ARBA00023136"/>
    </source>
</evidence>
<name>A0A955I908_9BACT</name>
<dbReference type="Proteomes" id="UP000775877">
    <property type="component" value="Unassembled WGS sequence"/>
</dbReference>
<evidence type="ECO:0000256" key="4">
    <source>
        <dbReference type="ARBA" id="ARBA00022475"/>
    </source>
</evidence>
<protein>
    <recommendedName>
        <fullName evidence="9">Transport permease protein</fullName>
    </recommendedName>
</protein>
<keyword evidence="4 9" id="KW-1003">Cell membrane</keyword>
<evidence type="ECO:0000256" key="9">
    <source>
        <dbReference type="RuleBase" id="RU361157"/>
    </source>
</evidence>
<dbReference type="GO" id="GO:0140359">
    <property type="term" value="F:ABC-type transporter activity"/>
    <property type="evidence" value="ECO:0007669"/>
    <property type="project" value="InterPro"/>
</dbReference>
<dbReference type="InterPro" id="IPR047817">
    <property type="entry name" value="ABC2_TM_bact-type"/>
</dbReference>
<evidence type="ECO:0000259" key="10">
    <source>
        <dbReference type="PROSITE" id="PS51012"/>
    </source>
</evidence>
<dbReference type="AlphaFoldDB" id="A0A955I908"/>
<evidence type="ECO:0000256" key="5">
    <source>
        <dbReference type="ARBA" id="ARBA00022519"/>
    </source>
</evidence>
<keyword evidence="6 9" id="KW-0812">Transmembrane</keyword>
<dbReference type="Pfam" id="PF01061">
    <property type="entry name" value="ABC2_membrane"/>
    <property type="match status" value="1"/>
</dbReference>
<keyword evidence="5" id="KW-0997">Cell inner membrane</keyword>
<comment type="caution">
    <text evidence="11">The sequence shown here is derived from an EMBL/GenBank/DDBJ whole genome shotgun (WGS) entry which is preliminary data.</text>
</comment>